<dbReference type="InterPro" id="IPR036890">
    <property type="entry name" value="HATPase_C_sf"/>
</dbReference>
<dbReference type="InterPro" id="IPR037198">
    <property type="entry name" value="MutL_C_sf"/>
</dbReference>
<dbReference type="Gene3D" id="3.30.1540.20">
    <property type="entry name" value="MutL, C-terminal domain, dimerisation subdomain"/>
    <property type="match status" value="1"/>
</dbReference>
<dbReference type="SUPFAM" id="SSF118116">
    <property type="entry name" value="DNA mismatch repair protein MutL"/>
    <property type="match status" value="1"/>
</dbReference>
<evidence type="ECO:0000256" key="3">
    <source>
        <dbReference type="ARBA" id="ARBA00023204"/>
    </source>
</evidence>
<dbReference type="Pfam" id="PF13589">
    <property type="entry name" value="HATPase_c_3"/>
    <property type="match status" value="1"/>
</dbReference>
<dbReference type="CDD" id="cd16926">
    <property type="entry name" value="HATPase_MutL-MLH-PMS-like"/>
    <property type="match status" value="1"/>
</dbReference>
<dbReference type="Pfam" id="PF01119">
    <property type="entry name" value="DNA_mis_repair"/>
    <property type="match status" value="1"/>
</dbReference>
<dbReference type="Pfam" id="PF08676">
    <property type="entry name" value="MutL_C"/>
    <property type="match status" value="1"/>
</dbReference>
<evidence type="ECO:0000256" key="5">
    <source>
        <dbReference type="SAM" id="MobiDB-lite"/>
    </source>
</evidence>
<dbReference type="GO" id="GO:0004519">
    <property type="term" value="F:endonuclease activity"/>
    <property type="evidence" value="ECO:0007669"/>
    <property type="project" value="UniProtKB-KW"/>
</dbReference>
<evidence type="ECO:0000256" key="2">
    <source>
        <dbReference type="ARBA" id="ARBA00022763"/>
    </source>
</evidence>
<feature type="region of interest" description="Disordered" evidence="5">
    <location>
        <begin position="149"/>
        <end position="168"/>
    </location>
</feature>
<dbReference type="InterPro" id="IPR042120">
    <property type="entry name" value="MutL_C_dimsub"/>
</dbReference>
<dbReference type="InterPro" id="IPR014762">
    <property type="entry name" value="DNA_mismatch_repair_CS"/>
</dbReference>
<dbReference type="InterPro" id="IPR014721">
    <property type="entry name" value="Ribsml_uS5_D2-typ_fold_subgr"/>
</dbReference>
<dbReference type="PANTHER" id="PTHR10073:SF12">
    <property type="entry name" value="DNA MISMATCH REPAIR PROTEIN MLH1"/>
    <property type="match status" value="1"/>
</dbReference>
<keyword evidence="9" id="KW-1185">Reference proteome</keyword>
<organism evidence="8 9">
    <name type="scientific">Halorubrum glutamatedens</name>
    <dbReference type="NCBI Taxonomy" id="2707018"/>
    <lineage>
        <taxon>Archaea</taxon>
        <taxon>Methanobacteriati</taxon>
        <taxon>Methanobacteriota</taxon>
        <taxon>Stenosarchaea group</taxon>
        <taxon>Halobacteria</taxon>
        <taxon>Halobacteriales</taxon>
        <taxon>Haloferacaceae</taxon>
        <taxon>Halorubrum</taxon>
    </lineage>
</organism>
<dbReference type="EMBL" id="JBHSKV010000008">
    <property type="protein sequence ID" value="MFC5134463.1"/>
    <property type="molecule type" value="Genomic_DNA"/>
</dbReference>
<dbReference type="SMART" id="SM00853">
    <property type="entry name" value="MutL_C"/>
    <property type="match status" value="1"/>
</dbReference>
<feature type="domain" description="MutL C-terminal dimerisation" evidence="6">
    <location>
        <begin position="412"/>
        <end position="552"/>
    </location>
</feature>
<comment type="caution">
    <text evidence="8">The sequence shown here is derived from an EMBL/GenBank/DDBJ whole genome shotgun (WGS) entry which is preliminary data.</text>
</comment>
<feature type="region of interest" description="Disordered" evidence="5">
    <location>
        <begin position="1"/>
        <end position="26"/>
    </location>
</feature>
<dbReference type="InterPro" id="IPR014790">
    <property type="entry name" value="MutL_C"/>
</dbReference>
<keyword evidence="8" id="KW-0255">Endonuclease</keyword>
<reference evidence="8 9" key="1">
    <citation type="journal article" date="2019" name="Int. J. Syst. Evol. Microbiol.">
        <title>The Global Catalogue of Microorganisms (GCM) 10K type strain sequencing project: providing services to taxonomists for standard genome sequencing and annotation.</title>
        <authorList>
            <consortium name="The Broad Institute Genomics Platform"/>
            <consortium name="The Broad Institute Genome Sequencing Center for Infectious Disease"/>
            <person name="Wu L."/>
            <person name="Ma J."/>
        </authorList>
    </citation>
    <scope>NUCLEOTIDE SEQUENCE [LARGE SCALE GENOMIC DNA]</scope>
    <source>
        <strain evidence="8 9">CGMCC 1.16026</strain>
    </source>
</reference>
<evidence type="ECO:0000313" key="9">
    <source>
        <dbReference type="Proteomes" id="UP001596145"/>
    </source>
</evidence>
<keyword evidence="2 4" id="KW-0227">DNA damage</keyword>
<name>A0ABD5QQS4_9EURY</name>
<dbReference type="NCBIfam" id="TIGR00585">
    <property type="entry name" value="mutl"/>
    <property type="match status" value="1"/>
</dbReference>
<dbReference type="Gene3D" id="3.30.565.10">
    <property type="entry name" value="Histidine kinase-like ATPase, C-terminal domain"/>
    <property type="match status" value="1"/>
</dbReference>
<dbReference type="CDD" id="cd00782">
    <property type="entry name" value="MutL_Trans"/>
    <property type="match status" value="1"/>
</dbReference>
<accession>A0ABD5QQS4</accession>
<dbReference type="HAMAP" id="MF_00149">
    <property type="entry name" value="DNA_mis_repair"/>
    <property type="match status" value="1"/>
</dbReference>
<evidence type="ECO:0000259" key="7">
    <source>
        <dbReference type="SMART" id="SM01340"/>
    </source>
</evidence>
<dbReference type="SUPFAM" id="SSF55874">
    <property type="entry name" value="ATPase domain of HSP90 chaperone/DNA topoisomerase II/histidine kinase"/>
    <property type="match status" value="1"/>
</dbReference>
<proteinExistence type="inferred from homology"/>
<dbReference type="InterPro" id="IPR042121">
    <property type="entry name" value="MutL_C_regsub"/>
</dbReference>
<dbReference type="InterPro" id="IPR020667">
    <property type="entry name" value="DNA_mismatch_repair_MutL"/>
</dbReference>
<dbReference type="SMART" id="SM01340">
    <property type="entry name" value="DNA_mis_repair"/>
    <property type="match status" value="1"/>
</dbReference>
<feature type="compositionally biased region" description="Basic and acidic residues" evidence="5">
    <location>
        <begin position="1"/>
        <end position="10"/>
    </location>
</feature>
<dbReference type="Gene3D" id="3.30.1370.100">
    <property type="entry name" value="MutL, C-terminal domain, regulatory subdomain"/>
    <property type="match status" value="1"/>
</dbReference>
<dbReference type="InterPro" id="IPR020568">
    <property type="entry name" value="Ribosomal_Su5_D2-typ_SF"/>
</dbReference>
<dbReference type="InterPro" id="IPR002099">
    <property type="entry name" value="MutL/Mlh/PMS"/>
</dbReference>
<evidence type="ECO:0000259" key="6">
    <source>
        <dbReference type="SMART" id="SM00853"/>
    </source>
</evidence>
<dbReference type="Proteomes" id="UP001596145">
    <property type="component" value="Unassembled WGS sequence"/>
</dbReference>
<dbReference type="GO" id="GO:0006298">
    <property type="term" value="P:mismatch repair"/>
    <property type="evidence" value="ECO:0007669"/>
    <property type="project" value="UniProtKB-UniRule"/>
</dbReference>
<dbReference type="InterPro" id="IPR013507">
    <property type="entry name" value="DNA_mismatch_S5_2-like"/>
</dbReference>
<feature type="domain" description="DNA mismatch repair protein S5" evidence="7">
    <location>
        <begin position="240"/>
        <end position="375"/>
    </location>
</feature>
<evidence type="ECO:0000313" key="8">
    <source>
        <dbReference type="EMBL" id="MFC5134463.1"/>
    </source>
</evidence>
<keyword evidence="3 4" id="KW-0234">DNA repair</keyword>
<dbReference type="FunFam" id="3.30.565.10:FF:000003">
    <property type="entry name" value="DNA mismatch repair endonuclease MutL"/>
    <property type="match status" value="1"/>
</dbReference>
<keyword evidence="8" id="KW-0378">Hydrolase</keyword>
<comment type="function">
    <text evidence="4">This protein is involved in the repair of mismatches in DNA. It is required for dam-dependent methyl-directed DNA mismatch repair. May act as a 'molecular matchmaker', a protein that promotes the formation of a stable complex between two or more DNA-binding proteins in an ATP-dependent manner without itself being part of a final effector complex.</text>
</comment>
<dbReference type="InterPro" id="IPR038973">
    <property type="entry name" value="MutL/Mlh/Pms-like"/>
</dbReference>
<dbReference type="AlphaFoldDB" id="A0ABD5QQS4"/>
<evidence type="ECO:0000256" key="4">
    <source>
        <dbReference type="HAMAP-Rule" id="MF_00149"/>
    </source>
</evidence>
<gene>
    <name evidence="4 8" type="primary">mutL</name>
    <name evidence="8" type="ORF">ACFPJA_06985</name>
</gene>
<dbReference type="PANTHER" id="PTHR10073">
    <property type="entry name" value="DNA MISMATCH REPAIR PROTEIN MLH, PMS, MUTL"/>
    <property type="match status" value="1"/>
</dbReference>
<protein>
    <recommendedName>
        <fullName evidence="4">DNA mismatch repair protein MutL</fullName>
    </recommendedName>
</protein>
<sequence length="596" mass="62088">MTAERERGGKNDAGGDAEDERSDRVRRLAPATVDRIAAGEVITRPARVVAELVDNALDADASRIEVAVDGDGTDRIRVADDGRGMDRADARLAVERHATSKLAPDGDPVGVASLGFRGEALAAVADAARLEVTTNDGDAVGTRVVVGPRGGADAEPGVSDAPEPEVTDAGRARGTTVVVRDLFSTRPARRESLAGTRAEFTRVSRLVADYALANPDVAFTLEHDGSTTLSTPGTGVTDALFGVYDRETASRSTEVSASVAVDAGGSGAADGGAEETANIGVAGALAYPSVTRAGRDHLRISVNGRPVRDDRLAGAVRAGYGRLLPDGREPVAAVDVAVPPGRVDPNVHPAKREVGLRDADAVADAVESIVADALTGADLRRKADVATDLETALEPVGGTDGSRAATFADAEPIGTFRELYALVESGDELLVIDTHAAHERVNYERLARAFEEDPVPTAGIDPPATLSLSAGEAATAEAHAETLATLGFETEPFGGGTVRVRTVPAPFGRTADPETLRDVLAALSEGETPRDARERLLADLACHPSLKRGDAIDRSAIRALLDRLGECERPFACPHGRPTVLSVDEATFTAGFERDR</sequence>
<dbReference type="PROSITE" id="PS00058">
    <property type="entry name" value="DNA_MISMATCH_REPAIR_1"/>
    <property type="match status" value="1"/>
</dbReference>
<keyword evidence="8" id="KW-0540">Nuclease</keyword>
<dbReference type="RefSeq" id="WP_122105548.1">
    <property type="nucleotide sequence ID" value="NZ_JBHSKV010000008.1"/>
</dbReference>
<comment type="similarity">
    <text evidence="1 4">Belongs to the DNA mismatch repair MutL/HexB family.</text>
</comment>
<dbReference type="SUPFAM" id="SSF54211">
    <property type="entry name" value="Ribosomal protein S5 domain 2-like"/>
    <property type="match status" value="1"/>
</dbReference>
<evidence type="ECO:0000256" key="1">
    <source>
        <dbReference type="ARBA" id="ARBA00006082"/>
    </source>
</evidence>
<dbReference type="Gene3D" id="3.30.230.10">
    <property type="match status" value="1"/>
</dbReference>